<comment type="subcellular location">
    <subcellularLocation>
        <location evidence="1">Endomembrane system</location>
        <topology evidence="1">Multi-pass membrane protein</topology>
    </subcellularLocation>
</comment>
<evidence type="ECO:0008006" key="5">
    <source>
        <dbReference type="Google" id="ProtNLM"/>
    </source>
</evidence>
<evidence type="ECO:0000313" key="4">
    <source>
        <dbReference type="Proteomes" id="UP000838686"/>
    </source>
</evidence>
<keyword evidence="2" id="KW-0472">Membrane</keyword>
<comment type="caution">
    <text evidence="3">The sequence shown here is derived from an EMBL/GenBank/DDBJ whole genome shotgun (WGS) entry which is preliminary data.</text>
</comment>
<evidence type="ECO:0000313" key="3">
    <source>
        <dbReference type="EMBL" id="CAH1203472.1"/>
    </source>
</evidence>
<dbReference type="Proteomes" id="UP000838686">
    <property type="component" value="Unassembled WGS sequence"/>
</dbReference>
<keyword evidence="2" id="KW-0812">Transmembrane</keyword>
<proteinExistence type="predicted"/>
<feature type="transmembrane region" description="Helical" evidence="2">
    <location>
        <begin position="69"/>
        <end position="90"/>
    </location>
</feature>
<feature type="transmembrane region" description="Helical" evidence="2">
    <location>
        <begin position="38"/>
        <end position="57"/>
    </location>
</feature>
<keyword evidence="2" id="KW-1133">Transmembrane helix</keyword>
<evidence type="ECO:0000256" key="1">
    <source>
        <dbReference type="ARBA" id="ARBA00004127"/>
    </source>
</evidence>
<evidence type="ECO:0000256" key="2">
    <source>
        <dbReference type="SAM" id="Phobius"/>
    </source>
</evidence>
<dbReference type="RefSeq" id="WP_236340830.1">
    <property type="nucleotide sequence ID" value="NZ_CAKMMF010000009.1"/>
</dbReference>
<feature type="transmembrane region" description="Helical" evidence="2">
    <location>
        <begin position="96"/>
        <end position="112"/>
    </location>
</feature>
<dbReference type="EMBL" id="CAKMMF010000009">
    <property type="protein sequence ID" value="CAH1203472.1"/>
    <property type="molecule type" value="Genomic_DNA"/>
</dbReference>
<sequence length="115" mass="13220">MYYLWSVSLLLTGLLIVNLVFSYQNKHIDPHFWTTLKFQLFMLPLFVLANLCIGYGIKFGYRAIGNLIYVLIASKGLEMLISLLMGYIFFKEITTWRTWVGLAIVMIGFALAKGK</sequence>
<organism evidence="3 4">
    <name type="scientific">Paenibacillus plantiphilus</name>
    <dbReference type="NCBI Taxonomy" id="2905650"/>
    <lineage>
        <taxon>Bacteria</taxon>
        <taxon>Bacillati</taxon>
        <taxon>Bacillota</taxon>
        <taxon>Bacilli</taxon>
        <taxon>Bacillales</taxon>
        <taxon>Paenibacillaceae</taxon>
        <taxon>Paenibacillus</taxon>
    </lineage>
</organism>
<protein>
    <recommendedName>
        <fullName evidence="5">EamA domain-containing protein</fullName>
    </recommendedName>
</protein>
<keyword evidence="4" id="KW-1185">Reference proteome</keyword>
<gene>
    <name evidence="3" type="ORF">PAECIP111893_01976</name>
</gene>
<accession>A0ABN8G967</accession>
<reference evidence="3" key="1">
    <citation type="submission" date="2022-01" db="EMBL/GenBank/DDBJ databases">
        <authorList>
            <person name="Criscuolo A."/>
        </authorList>
    </citation>
    <scope>NUCLEOTIDE SEQUENCE</scope>
    <source>
        <strain evidence="3">CIP111893</strain>
    </source>
</reference>
<dbReference type="InterPro" id="IPR037185">
    <property type="entry name" value="EmrE-like"/>
</dbReference>
<dbReference type="SUPFAM" id="SSF103481">
    <property type="entry name" value="Multidrug resistance efflux transporter EmrE"/>
    <property type="match status" value="1"/>
</dbReference>
<name>A0ABN8G967_9BACL</name>